<dbReference type="PRINTS" id="PR00707">
    <property type="entry name" value="UBCTHYDRLASE"/>
</dbReference>
<name>A0A9P8QJ88_9HYPO</name>
<dbReference type="Gene3D" id="3.40.532.10">
    <property type="entry name" value="Peptidase C12, ubiquitin carboxyl-terminal hydrolase"/>
    <property type="match status" value="1"/>
</dbReference>
<dbReference type="GO" id="GO:0006511">
    <property type="term" value="P:ubiquitin-dependent protein catabolic process"/>
    <property type="evidence" value="ECO:0007669"/>
    <property type="project" value="UniProtKB-UniRule"/>
</dbReference>
<keyword evidence="4 6" id="KW-0378">Hydrolase</keyword>
<sequence>MPNYLGPSEKKDAVCAPSERPLRRSSRQAAASIVVKAPEASFGTSSTGKLNAPRRNPKRKAAEAARESLNLGDNLLDEALRPLTSTDIEEWGGWVELESEPAFFNIILQDLGVEDVKVQELFSIDQSWLDTLPPRKPVYGLIFLFQYTPDVDEGEGEDDTGSLWFANQTTSNACATFALLNIVMNAPDVELGDQLREFKEATKDLDTALRGHEVSNNKFMRSIHNSFTRRMDHLNADLCLENAVSDTRSKRAKTGSKASKKANGKQRADDTYGFHFIAYVPVDGHVWELDGLRSKPHRIGPITSDKVCWTNVARPHIEGRILQYEESQISFNLLALCQSPLAVQSRSIAQASACMRHLQEHMKHSAEFAHLVDGQKPVLDLEDRSQLSEFNLRKSDVENAALPESLQSKMSHATLDVDDAYDLYQQFVVDTKVAIGEYRAEMIALAEDEQRVKDRKKDYGQALHRWVQKLAGKGVLQEFIENS</sequence>
<dbReference type="EMBL" id="JAIWOZ010000004">
    <property type="protein sequence ID" value="KAH6606226.1"/>
    <property type="molecule type" value="Genomic_DNA"/>
</dbReference>
<dbReference type="Proteomes" id="UP000827724">
    <property type="component" value="Unassembled WGS sequence"/>
</dbReference>
<comment type="caution">
    <text evidence="10">The sequence shown here is derived from an EMBL/GenBank/DDBJ whole genome shotgun (WGS) entry which is preliminary data.</text>
</comment>
<comment type="similarity">
    <text evidence="6 7">Belongs to the peptidase C12 family.</text>
</comment>
<evidence type="ECO:0000256" key="3">
    <source>
        <dbReference type="ARBA" id="ARBA00022786"/>
    </source>
</evidence>
<feature type="site" description="Important for enzyme activity" evidence="6">
    <location>
        <position position="290"/>
    </location>
</feature>
<feature type="active site" description="Proton donor" evidence="6">
    <location>
        <position position="275"/>
    </location>
</feature>
<proteinExistence type="inferred from homology"/>
<feature type="active site" description="Nucleophile" evidence="6">
    <location>
        <position position="174"/>
    </location>
</feature>
<dbReference type="PANTHER" id="PTHR10589:SF29">
    <property type="entry name" value="UBIQUITIN CARBOXYL-TERMINAL HYDROLASE"/>
    <property type="match status" value="1"/>
</dbReference>
<dbReference type="InterPro" id="IPR001578">
    <property type="entry name" value="Peptidase_C12_UCH"/>
</dbReference>
<feature type="site" description="Transition state stabilizer" evidence="6">
    <location>
        <position position="168"/>
    </location>
</feature>
<dbReference type="GO" id="GO:0005737">
    <property type="term" value="C:cytoplasm"/>
    <property type="evidence" value="ECO:0007669"/>
    <property type="project" value="TreeGrafter"/>
</dbReference>
<comment type="catalytic activity">
    <reaction evidence="1 6 7">
        <text>Thiol-dependent hydrolysis of ester, thioester, amide, peptide and isopeptide bonds formed by the C-terminal Gly of ubiquitin (a 76-residue protein attached to proteins as an intracellular targeting signal).</text>
        <dbReference type="EC" id="3.4.19.12"/>
    </reaction>
</comment>
<keyword evidence="11" id="KW-1185">Reference proteome</keyword>
<dbReference type="GO" id="GO:0004843">
    <property type="term" value="F:cysteine-type deubiquitinase activity"/>
    <property type="evidence" value="ECO:0007669"/>
    <property type="project" value="UniProtKB-UniRule"/>
</dbReference>
<dbReference type="PANTHER" id="PTHR10589">
    <property type="entry name" value="UBIQUITIN CARBOXYL-TERMINAL HYDROLASE"/>
    <property type="match status" value="1"/>
</dbReference>
<accession>A0A9P8QJ88</accession>
<evidence type="ECO:0000256" key="7">
    <source>
        <dbReference type="RuleBase" id="RU361215"/>
    </source>
</evidence>
<keyword evidence="2 6" id="KW-0645">Protease</keyword>
<evidence type="ECO:0000256" key="6">
    <source>
        <dbReference type="PROSITE-ProRule" id="PRU01393"/>
    </source>
</evidence>
<dbReference type="FunFam" id="3.40.532.10:FF:000010">
    <property type="entry name" value="Ubiquitin carboxyl-terminal hydrolase"/>
    <property type="match status" value="1"/>
</dbReference>
<evidence type="ECO:0000256" key="4">
    <source>
        <dbReference type="ARBA" id="ARBA00022801"/>
    </source>
</evidence>
<dbReference type="OrthoDB" id="1924260at2759"/>
<dbReference type="InterPro" id="IPR038765">
    <property type="entry name" value="Papain-like_cys_pep_sf"/>
</dbReference>
<protein>
    <recommendedName>
        <fullName evidence="7">Ubiquitin carboxyl-terminal hydrolase</fullName>
        <ecNumber evidence="7">3.4.19.12</ecNumber>
    </recommendedName>
</protein>
<evidence type="ECO:0000313" key="10">
    <source>
        <dbReference type="EMBL" id="KAH6606226.1"/>
    </source>
</evidence>
<evidence type="ECO:0000256" key="2">
    <source>
        <dbReference type="ARBA" id="ARBA00022670"/>
    </source>
</evidence>
<dbReference type="AlphaFoldDB" id="A0A9P8QJ88"/>
<feature type="region of interest" description="Disordered" evidence="8">
    <location>
        <begin position="1"/>
        <end position="62"/>
    </location>
</feature>
<organism evidence="10 11">
    <name type="scientific">Trichoderma cornu-damae</name>
    <dbReference type="NCBI Taxonomy" id="654480"/>
    <lineage>
        <taxon>Eukaryota</taxon>
        <taxon>Fungi</taxon>
        <taxon>Dikarya</taxon>
        <taxon>Ascomycota</taxon>
        <taxon>Pezizomycotina</taxon>
        <taxon>Sordariomycetes</taxon>
        <taxon>Hypocreomycetidae</taxon>
        <taxon>Hypocreales</taxon>
        <taxon>Hypocreaceae</taxon>
        <taxon>Trichoderma</taxon>
    </lineage>
</organism>
<dbReference type="Pfam" id="PF01088">
    <property type="entry name" value="Peptidase_C12"/>
    <property type="match status" value="1"/>
</dbReference>
<evidence type="ECO:0000256" key="5">
    <source>
        <dbReference type="ARBA" id="ARBA00022807"/>
    </source>
</evidence>
<dbReference type="InterPro" id="IPR036959">
    <property type="entry name" value="Peptidase_C12_UCH_sf"/>
</dbReference>
<dbReference type="EC" id="3.4.19.12" evidence="7"/>
<reference evidence="10" key="1">
    <citation type="submission" date="2021-08" db="EMBL/GenBank/DDBJ databases">
        <title>Chromosome-Level Trichoderma cornu-damae using Hi-C Data.</title>
        <authorList>
            <person name="Kim C.S."/>
        </authorList>
    </citation>
    <scope>NUCLEOTIDE SEQUENCE</scope>
    <source>
        <strain evidence="10">KA19-0412C</strain>
    </source>
</reference>
<feature type="domain" description="UCH catalytic" evidence="9">
    <location>
        <begin position="93"/>
        <end position="338"/>
    </location>
</feature>
<keyword evidence="3 6" id="KW-0833">Ubl conjugation pathway</keyword>
<dbReference type="PROSITE" id="PS52048">
    <property type="entry name" value="UCH_DOMAIN"/>
    <property type="match status" value="1"/>
</dbReference>
<evidence type="ECO:0000259" key="9">
    <source>
        <dbReference type="PROSITE" id="PS52048"/>
    </source>
</evidence>
<evidence type="ECO:0000313" key="11">
    <source>
        <dbReference type="Proteomes" id="UP000827724"/>
    </source>
</evidence>
<dbReference type="GO" id="GO:0016579">
    <property type="term" value="P:protein deubiquitination"/>
    <property type="evidence" value="ECO:0007669"/>
    <property type="project" value="TreeGrafter"/>
</dbReference>
<evidence type="ECO:0000256" key="8">
    <source>
        <dbReference type="SAM" id="MobiDB-lite"/>
    </source>
</evidence>
<gene>
    <name evidence="10" type="ORF">Trco_005379</name>
</gene>
<keyword evidence="5 6" id="KW-0788">Thiol protease</keyword>
<dbReference type="CDD" id="cd09617">
    <property type="entry name" value="Peptidase_C12_UCH37_BAP1"/>
    <property type="match status" value="1"/>
</dbReference>
<evidence type="ECO:0000256" key="1">
    <source>
        <dbReference type="ARBA" id="ARBA00000707"/>
    </source>
</evidence>
<dbReference type="SUPFAM" id="SSF54001">
    <property type="entry name" value="Cysteine proteinases"/>
    <property type="match status" value="1"/>
</dbReference>